<dbReference type="Gene3D" id="3.40.50.300">
    <property type="entry name" value="P-loop containing nucleotide triphosphate hydrolases"/>
    <property type="match status" value="1"/>
</dbReference>
<evidence type="ECO:0000259" key="15">
    <source>
        <dbReference type="Pfam" id="PF13725"/>
    </source>
</evidence>
<dbReference type="OrthoDB" id="10067491at2759"/>
<comment type="similarity">
    <text evidence="10">Belongs to the RNA cytidine acetyltransferase family. NAT10 subfamily.</text>
</comment>
<evidence type="ECO:0000256" key="4">
    <source>
        <dbReference type="ARBA" id="ARBA00022694"/>
    </source>
</evidence>
<feature type="binding site" evidence="10">
    <location>
        <begin position="249"/>
        <end position="258"/>
    </location>
    <ligand>
        <name>ATP</name>
        <dbReference type="ChEBI" id="CHEBI:30616"/>
    </ligand>
</feature>
<feature type="region of interest" description="Disordered" evidence="11">
    <location>
        <begin position="915"/>
        <end position="968"/>
    </location>
</feature>
<reference evidence="16 17" key="1">
    <citation type="submission" date="2020-02" db="EMBL/GenBank/DDBJ databases">
        <authorList>
            <person name="Ferguson B K."/>
        </authorList>
    </citation>
    <scope>NUCLEOTIDE SEQUENCE [LARGE SCALE GENOMIC DNA]</scope>
</reference>
<dbReference type="GO" id="GO:0005730">
    <property type="term" value="C:nucleolus"/>
    <property type="evidence" value="ECO:0007669"/>
    <property type="project" value="UniProtKB-SubCell"/>
</dbReference>
<dbReference type="GO" id="GO:1904812">
    <property type="term" value="P:rRNA acetylation involved in maturation of SSU-rRNA"/>
    <property type="evidence" value="ECO:0007669"/>
    <property type="project" value="InterPro"/>
</dbReference>
<feature type="binding site" evidence="10">
    <location>
        <position position="425"/>
    </location>
    <ligand>
        <name>ATP</name>
        <dbReference type="ChEBI" id="CHEBI:30616"/>
    </ligand>
</feature>
<organism evidence="16 17">
    <name type="scientific">Trichogramma brassicae</name>
    <dbReference type="NCBI Taxonomy" id="86971"/>
    <lineage>
        <taxon>Eukaryota</taxon>
        <taxon>Metazoa</taxon>
        <taxon>Ecdysozoa</taxon>
        <taxon>Arthropoda</taxon>
        <taxon>Hexapoda</taxon>
        <taxon>Insecta</taxon>
        <taxon>Pterygota</taxon>
        <taxon>Neoptera</taxon>
        <taxon>Endopterygota</taxon>
        <taxon>Hymenoptera</taxon>
        <taxon>Apocrita</taxon>
        <taxon>Proctotrupomorpha</taxon>
        <taxon>Chalcidoidea</taxon>
        <taxon>Trichogrammatidae</taxon>
        <taxon>Trichogramma</taxon>
    </lineage>
</organism>
<sequence length="968" mass="109560">MLFEDIDRRIKIFIEDGVASGQRTIFAILGADASEAIVYLNHFLIKSPGSKRRKLINNIKAGKLDTESLSDSESFKVSFKIRYHQYSSSTKVLGSTYDICVLDDFNALTPNLLARTVETVQSGGIVVLLLNLRQNPIKKITHRFNKRFLLSLTDCKRCLILDIVKGNEKKKLQLLSETSHNISKKKSKPSIPDTSELDMLKQSLEDTPSVGSIVKCCKTVDQAKALLKLIEVISEKTFKSTISLTAARGRGKSATLGLAIAGSIAFGYSNIFITSPGPENLKTVFEFIFKGFEALNYQENRDYKFIQSTNPEFDNAIIRVDVFREHRQSIQYIHPMDAKGKLTMAELLVIDEAAAIPLPQVKAMLGPYLIFMASTINGYEGTGRSLTLKLIQQLRNQTIQINSDNRAKLMIGRSLIELNLEEPIRYKSGDMIEKWLYDLLCLDSISAAPKISSGCPKPDDCQLYYVNRDTLFSYHKASEHFLQRMIALCVSSHYKNSPNDLQMLADAPAHHLFCLLGPIEPNQKSLPEILVVIQVCLEGSIGKTTIMNGLGRGQRADGDLIPWKVAEQFQNFEFPQLSGARIVRIATHPDYQKMGYGSKAVELLRYYYKMSFLNLDIDDEKESKVQNTKDSKNSLPPLLSKLSERTPEPVAYLGVSFGVTEPLIKFWKRAKFVPIYLRQTANDITGEHTCIMLSNLQEKSNNWLDVFWRSFRRRFLILLASAFRDYTPSLALLILTNHNIDTESKTLERFVVDSYFTPYDIQRLEKYGNNKVDYHLIMDLVPSIAHLHFLNLMGNFDFIQEQWSILLCLGLQFKTIDQIAANSKQGAGQILGLFNRIIMKSTKYLTNIISEDVSSKIKELNVKNDTFQVNVQNGTDMYRELDMADEALKKKQKAELKKLESEALQEYAIKGSDKDWSNALNSSKGSKNLLSVKSSEEPVVSEEKSKYSTPDKSLFKKKKGKKRNYSSV</sequence>
<evidence type="ECO:0000259" key="14">
    <source>
        <dbReference type="Pfam" id="PF13718"/>
    </source>
</evidence>
<keyword evidence="4 10" id="KW-0819">tRNA processing</keyword>
<evidence type="ECO:0000256" key="11">
    <source>
        <dbReference type="SAM" id="MobiDB-lite"/>
    </source>
</evidence>
<accession>A0A6H5IIT6</accession>
<dbReference type="InterPro" id="IPR027992">
    <property type="entry name" value="tRNA_bind_dom"/>
</dbReference>
<dbReference type="InterPro" id="IPR032672">
    <property type="entry name" value="TmcA/NAT10/Kre33"/>
</dbReference>
<dbReference type="GO" id="GO:0051391">
    <property type="term" value="P:tRNA acetylation"/>
    <property type="evidence" value="ECO:0007669"/>
    <property type="project" value="UniProtKB-UniRule"/>
</dbReference>
<keyword evidence="2 10" id="KW-0698">rRNA processing</keyword>
<dbReference type="Proteomes" id="UP000479190">
    <property type="component" value="Unassembled WGS sequence"/>
</dbReference>
<dbReference type="Pfam" id="PF13725">
    <property type="entry name" value="tRNA_bind_2"/>
    <property type="match status" value="1"/>
</dbReference>
<comment type="catalytic activity">
    <reaction evidence="10">
        <text>a cytidine in 18S rRNA + acetyl-CoA + ATP + H2O = an N(4)-acetylcytidine in 18S rRNA + ADP + phosphate + CoA + H(+)</text>
        <dbReference type="Rhea" id="RHEA:51424"/>
        <dbReference type="Rhea" id="RHEA-COMP:13575"/>
        <dbReference type="Rhea" id="RHEA-COMP:13576"/>
        <dbReference type="ChEBI" id="CHEBI:15377"/>
        <dbReference type="ChEBI" id="CHEBI:15378"/>
        <dbReference type="ChEBI" id="CHEBI:30616"/>
        <dbReference type="ChEBI" id="CHEBI:43474"/>
        <dbReference type="ChEBI" id="CHEBI:57287"/>
        <dbReference type="ChEBI" id="CHEBI:57288"/>
        <dbReference type="ChEBI" id="CHEBI:74900"/>
        <dbReference type="ChEBI" id="CHEBI:82748"/>
        <dbReference type="ChEBI" id="CHEBI:456216"/>
    </reaction>
</comment>
<dbReference type="Pfam" id="PF05127">
    <property type="entry name" value="NAT10_TcmA_helicase"/>
    <property type="match status" value="1"/>
</dbReference>
<dbReference type="InterPro" id="IPR027417">
    <property type="entry name" value="P-loop_NTPase"/>
</dbReference>
<dbReference type="GO" id="GO:1990883">
    <property type="term" value="F:18S rRNA cytidine N-acetyltransferase activity"/>
    <property type="evidence" value="ECO:0007669"/>
    <property type="project" value="TreeGrafter"/>
</dbReference>
<name>A0A6H5IIT6_9HYME</name>
<evidence type="ECO:0000256" key="9">
    <source>
        <dbReference type="ARBA" id="ARBA00068357"/>
    </source>
</evidence>
<comment type="subcellular location">
    <subcellularLocation>
        <location evidence="1 10">Nucleus</location>
        <location evidence="1 10">Nucleolus</location>
    </subcellularLocation>
</comment>
<dbReference type="FunFam" id="3.40.50.300:FF:002218">
    <property type="entry name" value="tRNA(Met) cytidine acetyltransferase TmcA"/>
    <property type="match status" value="1"/>
</dbReference>
<feature type="binding site" evidence="10">
    <location>
        <position position="669"/>
    </location>
    <ligand>
        <name>acetyl-CoA</name>
        <dbReference type="ChEBI" id="CHEBI:57288"/>
    </ligand>
</feature>
<dbReference type="InterPro" id="IPR000182">
    <property type="entry name" value="GNAT_dom"/>
</dbReference>
<feature type="binding site" evidence="10">
    <location>
        <begin position="585"/>
        <end position="587"/>
    </location>
    <ligand>
        <name>acetyl-CoA</name>
        <dbReference type="ChEBI" id="CHEBI:57288"/>
    </ligand>
</feature>
<feature type="binding site" evidence="10">
    <location>
        <begin position="592"/>
        <end position="598"/>
    </location>
    <ligand>
        <name>acetyl-CoA</name>
        <dbReference type="ChEBI" id="CHEBI:57288"/>
    </ligand>
</feature>
<evidence type="ECO:0000256" key="7">
    <source>
        <dbReference type="ARBA" id="ARBA00023242"/>
    </source>
</evidence>
<feature type="domain" description="TmcA/NAT10 N-terminal" evidence="13">
    <location>
        <begin position="10"/>
        <end position="161"/>
    </location>
</feature>
<comment type="function">
    <text evidence="10">RNA cytidine acetyltransferase with specificity toward both 18S rRNA and tRNAs. Catalyzes the formation of N(4)-acetylcytidine (ac4C) in 18S rRNA. Required for early nucleolar cleavages of precursor rRNA at sites A0, A1 and A2 during 18S rRNA synthesis. Catalyzes the formation of ac4C in serine and leucine tRNAs. Requires a tRNA-binding adapter protein for full tRNA acetyltransferase activity but not for 18S rRNA acetylation.</text>
</comment>
<dbReference type="HAMAP" id="MF_03211">
    <property type="entry name" value="RNA_acetyltr_Nat10"/>
    <property type="match status" value="1"/>
</dbReference>
<keyword evidence="7 10" id="KW-0539">Nucleus</keyword>
<proteinExistence type="inferred from homology"/>
<dbReference type="Gene3D" id="3.40.50.11040">
    <property type="match status" value="1"/>
</dbReference>
<evidence type="ECO:0000259" key="13">
    <source>
        <dbReference type="Pfam" id="PF08351"/>
    </source>
</evidence>
<keyword evidence="6 10" id="KW-0067">ATP-binding</keyword>
<keyword evidence="17" id="KW-1185">Reference proteome</keyword>
<evidence type="ECO:0000256" key="8">
    <source>
        <dbReference type="ARBA" id="ARBA00023315"/>
    </source>
</evidence>
<dbReference type="EMBL" id="CADCXV010000815">
    <property type="protein sequence ID" value="CAB0036405.1"/>
    <property type="molecule type" value="Genomic_DNA"/>
</dbReference>
<keyword evidence="5 10" id="KW-0547">Nucleotide-binding</keyword>
<dbReference type="Gene3D" id="3.40.630.30">
    <property type="match status" value="1"/>
</dbReference>
<evidence type="ECO:0000313" key="17">
    <source>
        <dbReference type="Proteomes" id="UP000479190"/>
    </source>
</evidence>
<protein>
    <recommendedName>
        <fullName evidence="9 10">RNA cytidine acetyltransferase</fullName>
        <ecNumber evidence="10">2.3.1.-</ecNumber>
    </recommendedName>
    <alternativeName>
        <fullName evidence="10">18S rRNA cytosine acetyltransferase</fullName>
    </alternativeName>
</protein>
<dbReference type="PANTHER" id="PTHR10925">
    <property type="entry name" value="N-ACETYLTRANSFERASE 10"/>
    <property type="match status" value="1"/>
</dbReference>
<evidence type="ECO:0000256" key="1">
    <source>
        <dbReference type="ARBA" id="ARBA00004604"/>
    </source>
</evidence>
<dbReference type="InterPro" id="IPR033688">
    <property type="entry name" value="NAT10"/>
</dbReference>
<dbReference type="AlphaFoldDB" id="A0A6H5IIT6"/>
<evidence type="ECO:0000256" key="2">
    <source>
        <dbReference type="ARBA" id="ARBA00022552"/>
    </source>
</evidence>
<dbReference type="InterPro" id="IPR007807">
    <property type="entry name" value="TcmA/NAT10_helicase"/>
</dbReference>
<evidence type="ECO:0000256" key="10">
    <source>
        <dbReference type="HAMAP-Rule" id="MF_03211"/>
    </source>
</evidence>
<keyword evidence="8 10" id="KW-0012">Acyltransferase</keyword>
<feature type="compositionally biased region" description="Low complexity" evidence="11">
    <location>
        <begin position="917"/>
        <end position="933"/>
    </location>
</feature>
<dbReference type="GO" id="GO:0000049">
    <property type="term" value="F:tRNA binding"/>
    <property type="evidence" value="ECO:0007669"/>
    <property type="project" value="TreeGrafter"/>
</dbReference>
<dbReference type="GO" id="GO:0005524">
    <property type="term" value="F:ATP binding"/>
    <property type="evidence" value="ECO:0007669"/>
    <property type="project" value="UniProtKB-UniRule"/>
</dbReference>
<feature type="compositionally biased region" description="Basic residues" evidence="11">
    <location>
        <begin position="955"/>
        <end position="968"/>
    </location>
</feature>
<dbReference type="PANTHER" id="PTHR10925:SF5">
    <property type="entry name" value="RNA CYTIDINE ACETYLTRANSFERASE"/>
    <property type="match status" value="1"/>
</dbReference>
<evidence type="ECO:0000256" key="6">
    <source>
        <dbReference type="ARBA" id="ARBA00022840"/>
    </source>
</evidence>
<evidence type="ECO:0000256" key="5">
    <source>
        <dbReference type="ARBA" id="ARBA00022741"/>
    </source>
</evidence>
<keyword evidence="3 10" id="KW-0808">Transferase</keyword>
<dbReference type="InterPro" id="IPR013562">
    <property type="entry name" value="TmcA/NAT10_N"/>
</dbReference>
<dbReference type="EC" id="2.3.1.-" evidence="10"/>
<dbReference type="Pfam" id="PF13718">
    <property type="entry name" value="GNAT_acetyltr_2"/>
    <property type="match status" value="1"/>
</dbReference>
<evidence type="ECO:0000256" key="3">
    <source>
        <dbReference type="ARBA" id="ARBA00022679"/>
    </source>
</evidence>
<feature type="domain" description="Possible tRNA binding" evidence="15">
    <location>
        <begin position="703"/>
        <end position="919"/>
    </location>
</feature>
<comment type="catalytic activity">
    <reaction evidence="10">
        <text>a cytidine in tRNA + acetyl-CoA + ATP + H2O = an N(4)-acetylcytidine in tRNA + ADP + phosphate + CoA + H(+)</text>
        <dbReference type="Rhea" id="RHEA:53876"/>
        <dbReference type="Rhea" id="RHEA-COMP:13670"/>
        <dbReference type="Rhea" id="RHEA-COMP:13671"/>
        <dbReference type="ChEBI" id="CHEBI:15377"/>
        <dbReference type="ChEBI" id="CHEBI:15378"/>
        <dbReference type="ChEBI" id="CHEBI:30616"/>
        <dbReference type="ChEBI" id="CHEBI:43474"/>
        <dbReference type="ChEBI" id="CHEBI:57287"/>
        <dbReference type="ChEBI" id="CHEBI:57288"/>
        <dbReference type="ChEBI" id="CHEBI:74900"/>
        <dbReference type="ChEBI" id="CHEBI:82748"/>
        <dbReference type="ChEBI" id="CHEBI:456216"/>
    </reaction>
</comment>
<gene>
    <name evidence="16" type="ORF">TBRA_LOCUS8274</name>
</gene>
<feature type="domain" description="TcmA/NAT10 helicase" evidence="12">
    <location>
        <begin position="244"/>
        <end position="443"/>
    </location>
</feature>
<evidence type="ECO:0000313" key="16">
    <source>
        <dbReference type="EMBL" id="CAB0036405.1"/>
    </source>
</evidence>
<dbReference type="GO" id="GO:0030686">
    <property type="term" value="C:90S preribosome"/>
    <property type="evidence" value="ECO:0007669"/>
    <property type="project" value="TreeGrafter"/>
</dbReference>
<feature type="domain" description="N-acetyltransferase" evidence="14">
    <location>
        <begin position="484"/>
        <end position="696"/>
    </location>
</feature>
<evidence type="ECO:0000259" key="12">
    <source>
        <dbReference type="Pfam" id="PF05127"/>
    </source>
</evidence>
<dbReference type="Pfam" id="PF08351">
    <property type="entry name" value="TmcA_N"/>
    <property type="match status" value="1"/>
</dbReference>